<comment type="caution">
    <text evidence="1">The sequence shown here is derived from an EMBL/GenBank/DDBJ whole genome shotgun (WGS) entry which is preliminary data.</text>
</comment>
<evidence type="ECO:0000313" key="2">
    <source>
        <dbReference type="Proteomes" id="UP001174909"/>
    </source>
</evidence>
<proteinExistence type="predicted"/>
<dbReference type="EMBL" id="CASHTH010000445">
    <property type="protein sequence ID" value="CAI8001564.1"/>
    <property type="molecule type" value="Genomic_DNA"/>
</dbReference>
<sequence>MYGTMCTCMMYVWDNDGGGWRQSIFFTNFTLSHRRKPMCGRVEVVSIPPPMTLQQIEHLLTQFGPVLKMEIEESDFGMKKIVATFECQESSQRAAATYGDEHCTPRVSM</sequence>
<evidence type="ECO:0008006" key="3">
    <source>
        <dbReference type="Google" id="ProtNLM"/>
    </source>
</evidence>
<gene>
    <name evidence="1" type="ORF">GBAR_LOCUS3212</name>
</gene>
<name>A0AA35W055_GEOBA</name>
<keyword evidence="2" id="KW-1185">Reference proteome</keyword>
<dbReference type="Proteomes" id="UP001174909">
    <property type="component" value="Unassembled WGS sequence"/>
</dbReference>
<dbReference type="AlphaFoldDB" id="A0AA35W055"/>
<protein>
    <recommendedName>
        <fullName evidence="3">RRM domain-containing protein</fullName>
    </recommendedName>
</protein>
<organism evidence="1 2">
    <name type="scientific">Geodia barretti</name>
    <name type="common">Barrett's horny sponge</name>
    <dbReference type="NCBI Taxonomy" id="519541"/>
    <lineage>
        <taxon>Eukaryota</taxon>
        <taxon>Metazoa</taxon>
        <taxon>Porifera</taxon>
        <taxon>Demospongiae</taxon>
        <taxon>Heteroscleromorpha</taxon>
        <taxon>Tetractinellida</taxon>
        <taxon>Astrophorina</taxon>
        <taxon>Geodiidae</taxon>
        <taxon>Geodia</taxon>
    </lineage>
</organism>
<evidence type="ECO:0000313" key="1">
    <source>
        <dbReference type="EMBL" id="CAI8001564.1"/>
    </source>
</evidence>
<accession>A0AA35W055</accession>
<reference evidence="1" key="1">
    <citation type="submission" date="2023-03" db="EMBL/GenBank/DDBJ databases">
        <authorList>
            <person name="Steffen K."/>
            <person name="Cardenas P."/>
        </authorList>
    </citation>
    <scope>NUCLEOTIDE SEQUENCE</scope>
</reference>